<feature type="domain" description="DUF4037" evidence="1">
    <location>
        <begin position="4"/>
        <end position="82"/>
    </location>
</feature>
<dbReference type="AlphaFoldDB" id="A0A125Y9Q7"/>
<dbReference type="Pfam" id="PF13228">
    <property type="entry name" value="DUF4037"/>
    <property type="match status" value="1"/>
</dbReference>
<geneLocation type="plasmid" evidence="2 3">
    <name>p03BB102_179</name>
</geneLocation>
<dbReference type="PATRIC" id="fig|572264.18.peg.5687"/>
<organism evidence="2 3">
    <name type="scientific">Bacillus cereus (strain 03BB102)</name>
    <dbReference type="NCBI Taxonomy" id="572264"/>
    <lineage>
        <taxon>Bacteria</taxon>
        <taxon>Bacillati</taxon>
        <taxon>Bacillota</taxon>
        <taxon>Bacilli</taxon>
        <taxon>Bacillales</taxon>
        <taxon>Bacillaceae</taxon>
        <taxon>Bacillus</taxon>
        <taxon>Bacillus cereus group</taxon>
    </lineage>
</organism>
<proteinExistence type="predicted"/>
<name>A0A125Y9Q7_BACC3</name>
<keyword evidence="2" id="KW-0614">Plasmid</keyword>
<accession>A0A125Y9Q7</accession>
<dbReference type="InterPro" id="IPR025117">
    <property type="entry name" value="DUF4037"/>
</dbReference>
<sequence>MYGKEIIQKLKDRIEKYPLELSKRMIEENLLLSNCWNNREVLLKRKDWLILYDVIGEVEKNIFCVLFGFNEMYVHHLAFKWTLLILNK</sequence>
<evidence type="ECO:0000313" key="3">
    <source>
        <dbReference type="Proteomes" id="UP000002210"/>
    </source>
</evidence>
<protein>
    <recommendedName>
        <fullName evidence="1">DUF4037 domain-containing protein</fullName>
    </recommendedName>
</protein>
<reference evidence="2 3" key="1">
    <citation type="submission" date="2009-02" db="EMBL/GenBank/DDBJ databases">
        <title>Genome sequence of Bacillus cereus 03BB102.</title>
        <authorList>
            <person name="Dodson R.J."/>
            <person name="Jackson P."/>
            <person name="Munk A.C."/>
            <person name="Brettin T."/>
            <person name="Bruce D."/>
            <person name="Detter C."/>
            <person name="Tapia R."/>
            <person name="Han C."/>
            <person name="Sutton G."/>
            <person name="Sims D."/>
        </authorList>
    </citation>
    <scope>NUCLEOTIDE SEQUENCE [LARGE SCALE GENOMIC DNA]</scope>
    <source>
        <strain evidence="2 3">03BB102</strain>
        <plasmid evidence="3">Plasmid p03BB102_179</plasmid>
    </source>
</reference>
<dbReference type="Proteomes" id="UP000002210">
    <property type="component" value="Plasmid p03BB102_179"/>
</dbReference>
<evidence type="ECO:0000259" key="1">
    <source>
        <dbReference type="Pfam" id="PF13228"/>
    </source>
</evidence>
<gene>
    <name evidence="2" type="ordered locus">BCA_A0152</name>
</gene>
<dbReference type="EMBL" id="CP001406">
    <property type="protein sequence ID" value="ACO25647.1"/>
    <property type="molecule type" value="Genomic_DNA"/>
</dbReference>
<dbReference type="KEGG" id="bcx:BCA_A0152"/>
<evidence type="ECO:0000313" key="2">
    <source>
        <dbReference type="EMBL" id="ACO25647.1"/>
    </source>
</evidence>